<dbReference type="OMA" id="HQFNINT"/>
<dbReference type="STRING" id="47428.A0A284R2F4"/>
<accession>A0A284R2F4</accession>
<sequence length="162" mass="18776">MPIRDSSELLPYTDPYHHHHILSSTSSKIYLAPWLHENGSDVACHNFTQKLKDHLLSQILDSDNVFMDLDQQNLIIVNNRLYSHQIFRINYTIYDAHQDQDSINPHTHSDIMALSPLPQADPDHNSHPYLYARVIGIFHVMVHHVGPKSLDHTAKTIQFLWV</sequence>
<evidence type="ECO:0000313" key="1">
    <source>
        <dbReference type="EMBL" id="SJL02914.1"/>
    </source>
</evidence>
<name>A0A284R2F4_ARMOS</name>
<reference evidence="2" key="1">
    <citation type="journal article" date="2017" name="Nat. Ecol. Evol.">
        <title>Genome expansion and lineage-specific genetic innovations in the forest pathogenic fungi Armillaria.</title>
        <authorList>
            <person name="Sipos G."/>
            <person name="Prasanna A.N."/>
            <person name="Walter M.C."/>
            <person name="O'Connor E."/>
            <person name="Balint B."/>
            <person name="Krizsan K."/>
            <person name="Kiss B."/>
            <person name="Hess J."/>
            <person name="Varga T."/>
            <person name="Slot J."/>
            <person name="Riley R."/>
            <person name="Boka B."/>
            <person name="Rigling D."/>
            <person name="Barry K."/>
            <person name="Lee J."/>
            <person name="Mihaltcheva S."/>
            <person name="LaButti K."/>
            <person name="Lipzen A."/>
            <person name="Waldron R."/>
            <person name="Moloney N.M."/>
            <person name="Sperisen C."/>
            <person name="Kredics L."/>
            <person name="Vagvoelgyi C."/>
            <person name="Patrignani A."/>
            <person name="Fitzpatrick D."/>
            <person name="Nagy I."/>
            <person name="Doyle S."/>
            <person name="Anderson J.B."/>
            <person name="Grigoriev I.V."/>
            <person name="Gueldener U."/>
            <person name="Muensterkoetter M."/>
            <person name="Nagy L.G."/>
        </authorList>
    </citation>
    <scope>NUCLEOTIDE SEQUENCE [LARGE SCALE GENOMIC DNA]</scope>
    <source>
        <strain evidence="2">C18/9</strain>
    </source>
</reference>
<keyword evidence="2" id="KW-1185">Reference proteome</keyword>
<gene>
    <name evidence="1" type="ORF">ARMOST_06255</name>
</gene>
<evidence type="ECO:0000313" key="2">
    <source>
        <dbReference type="Proteomes" id="UP000219338"/>
    </source>
</evidence>
<dbReference type="OrthoDB" id="2692094at2759"/>
<dbReference type="Proteomes" id="UP000219338">
    <property type="component" value="Unassembled WGS sequence"/>
</dbReference>
<organism evidence="1 2">
    <name type="scientific">Armillaria ostoyae</name>
    <name type="common">Armillaria root rot fungus</name>
    <dbReference type="NCBI Taxonomy" id="47428"/>
    <lineage>
        <taxon>Eukaryota</taxon>
        <taxon>Fungi</taxon>
        <taxon>Dikarya</taxon>
        <taxon>Basidiomycota</taxon>
        <taxon>Agaricomycotina</taxon>
        <taxon>Agaricomycetes</taxon>
        <taxon>Agaricomycetidae</taxon>
        <taxon>Agaricales</taxon>
        <taxon>Marasmiineae</taxon>
        <taxon>Physalacriaceae</taxon>
        <taxon>Armillaria</taxon>
    </lineage>
</organism>
<dbReference type="EMBL" id="FUEG01000004">
    <property type="protein sequence ID" value="SJL02914.1"/>
    <property type="molecule type" value="Genomic_DNA"/>
</dbReference>
<dbReference type="AlphaFoldDB" id="A0A284R2F4"/>
<proteinExistence type="predicted"/>
<protein>
    <submittedName>
        <fullName evidence="1">Uncharacterized protein</fullName>
    </submittedName>
</protein>